<proteinExistence type="predicted"/>
<organism evidence="2">
    <name type="scientific">Arundo donax</name>
    <name type="common">Giant reed</name>
    <name type="synonym">Donax arundinaceus</name>
    <dbReference type="NCBI Taxonomy" id="35708"/>
    <lineage>
        <taxon>Eukaryota</taxon>
        <taxon>Viridiplantae</taxon>
        <taxon>Streptophyta</taxon>
        <taxon>Embryophyta</taxon>
        <taxon>Tracheophyta</taxon>
        <taxon>Spermatophyta</taxon>
        <taxon>Magnoliopsida</taxon>
        <taxon>Liliopsida</taxon>
        <taxon>Poales</taxon>
        <taxon>Poaceae</taxon>
        <taxon>PACMAD clade</taxon>
        <taxon>Arundinoideae</taxon>
        <taxon>Arundineae</taxon>
        <taxon>Arundo</taxon>
    </lineage>
</organism>
<dbReference type="AlphaFoldDB" id="A0A0A8ZYK2"/>
<evidence type="ECO:0000256" key="1">
    <source>
        <dbReference type="SAM" id="MobiDB-lite"/>
    </source>
</evidence>
<name>A0A0A8ZYK2_ARUDO</name>
<sequence length="46" mass="5109">MQDSSMDHSKDSTVGSKEDKAANYVVSATQEIKICYKCTLKRNTVP</sequence>
<feature type="region of interest" description="Disordered" evidence="1">
    <location>
        <begin position="1"/>
        <end position="20"/>
    </location>
</feature>
<evidence type="ECO:0000313" key="2">
    <source>
        <dbReference type="EMBL" id="JAD42803.1"/>
    </source>
</evidence>
<accession>A0A0A8ZYK2</accession>
<protein>
    <submittedName>
        <fullName evidence="2">Uncharacterized protein</fullName>
    </submittedName>
</protein>
<reference evidence="2" key="1">
    <citation type="submission" date="2014-09" db="EMBL/GenBank/DDBJ databases">
        <authorList>
            <person name="Magalhaes I.L.F."/>
            <person name="Oliveira U."/>
            <person name="Santos F.R."/>
            <person name="Vidigal T.H.D.A."/>
            <person name="Brescovit A.D."/>
            <person name="Santos A.J."/>
        </authorList>
    </citation>
    <scope>NUCLEOTIDE SEQUENCE</scope>
    <source>
        <tissue evidence="2">Shoot tissue taken approximately 20 cm above the soil surface</tissue>
    </source>
</reference>
<reference evidence="2" key="2">
    <citation type="journal article" date="2015" name="Data Brief">
        <title>Shoot transcriptome of the giant reed, Arundo donax.</title>
        <authorList>
            <person name="Barrero R.A."/>
            <person name="Guerrero F.D."/>
            <person name="Moolhuijzen P."/>
            <person name="Goolsby J.A."/>
            <person name="Tidwell J."/>
            <person name="Bellgard S.E."/>
            <person name="Bellgard M.I."/>
        </authorList>
    </citation>
    <scope>NUCLEOTIDE SEQUENCE</scope>
    <source>
        <tissue evidence="2">Shoot tissue taken approximately 20 cm above the soil surface</tissue>
    </source>
</reference>
<dbReference type="EMBL" id="GBRH01255092">
    <property type="protein sequence ID" value="JAD42803.1"/>
    <property type="molecule type" value="Transcribed_RNA"/>
</dbReference>